<dbReference type="OrthoDB" id="182039at2"/>
<dbReference type="RefSeq" id="WP_133852926.1">
    <property type="nucleotide sequence ID" value="NZ_SNXZ01000006.1"/>
</dbReference>
<dbReference type="PANTHER" id="PTHR11895">
    <property type="entry name" value="TRANSAMIDASE"/>
    <property type="match status" value="1"/>
</dbReference>
<evidence type="ECO:0000313" key="3">
    <source>
        <dbReference type="EMBL" id="TDP93940.1"/>
    </source>
</evidence>
<keyword evidence="3" id="KW-0808">Transferase</keyword>
<dbReference type="SUPFAM" id="SSF75304">
    <property type="entry name" value="Amidase signature (AS) enzymes"/>
    <property type="match status" value="1"/>
</dbReference>
<sequence>MSTADLTATELLAAYRSGELSPVQACEDTLARIEQLNPAVNAYLLVDGERALAQAAESAARWRKGEPRGLLDGVPTSIKDILLTDGWPTLRGSKTIDPGQEWKVDAPAVARLREHGAVLVGKTTTPELGWKGVTDSPVSGVTTNPWDPAKTAGGSSGGAAAAVALGMGPLAVGTDGGGSVRIPAGFSGVFAHKPTYGRVPLFPASAFGTLAHVGPITRTVTDGALMLDVLSGADARDWSAGPPAEPVAKRLADGVAGMRIAFSPTLGYVRVNPEVAAAVAAAVRVFRELGAQVDEVDPGFTDPVDAFETLWFSGAAASVAAFPATSDVDPGLMEIVEQGRGYSALDYLAATSTRMELGRIMGEFHRRYDLLVTPTLPIPAFEAGVEVPAGWSRNRWTSWTPFTYPFNMTQQPAASVPCGFTAAGLPIGMQVVGPRHADARVLTACLAFETARPWTHKKPPLLAT</sequence>
<name>A0A4R6S2X2_LABRH</name>
<reference evidence="3 4" key="1">
    <citation type="submission" date="2019-03" db="EMBL/GenBank/DDBJ databases">
        <title>Genomic Encyclopedia of Type Strains, Phase IV (KMG-IV): sequencing the most valuable type-strain genomes for metagenomic binning, comparative biology and taxonomic classification.</title>
        <authorList>
            <person name="Goeker M."/>
        </authorList>
    </citation>
    <scope>NUCLEOTIDE SEQUENCE [LARGE SCALE GENOMIC DNA]</scope>
    <source>
        <strain evidence="3 4">DSM 45361</strain>
    </source>
</reference>
<accession>A0A4R6S2X2</accession>
<dbReference type="Proteomes" id="UP000295444">
    <property type="component" value="Unassembled WGS sequence"/>
</dbReference>
<dbReference type="Gene3D" id="3.90.1300.10">
    <property type="entry name" value="Amidase signature (AS) domain"/>
    <property type="match status" value="1"/>
</dbReference>
<dbReference type="PANTHER" id="PTHR11895:SF7">
    <property type="entry name" value="GLUTAMYL-TRNA(GLN) AMIDOTRANSFERASE SUBUNIT A, MITOCHONDRIAL"/>
    <property type="match status" value="1"/>
</dbReference>
<gene>
    <name evidence="3" type="ORF">EV186_106334</name>
</gene>
<keyword evidence="4" id="KW-1185">Reference proteome</keyword>
<dbReference type="InterPro" id="IPR036928">
    <property type="entry name" value="AS_sf"/>
</dbReference>
<proteinExistence type="inferred from homology"/>
<dbReference type="PROSITE" id="PS00571">
    <property type="entry name" value="AMIDASES"/>
    <property type="match status" value="1"/>
</dbReference>
<feature type="domain" description="Amidase" evidence="2">
    <location>
        <begin position="27"/>
        <end position="442"/>
    </location>
</feature>
<dbReference type="GO" id="GO:0016740">
    <property type="term" value="F:transferase activity"/>
    <property type="evidence" value="ECO:0007669"/>
    <property type="project" value="UniProtKB-KW"/>
</dbReference>
<comment type="similarity">
    <text evidence="1">Belongs to the amidase family.</text>
</comment>
<dbReference type="AlphaFoldDB" id="A0A4R6S2X2"/>
<comment type="caution">
    <text evidence="3">The sequence shown here is derived from an EMBL/GenBank/DDBJ whole genome shotgun (WGS) entry which is preliminary data.</text>
</comment>
<dbReference type="InterPro" id="IPR023631">
    <property type="entry name" value="Amidase_dom"/>
</dbReference>
<dbReference type="InterPro" id="IPR000120">
    <property type="entry name" value="Amidase"/>
</dbReference>
<dbReference type="Pfam" id="PF01425">
    <property type="entry name" value="Amidase"/>
    <property type="match status" value="1"/>
</dbReference>
<protein>
    <submittedName>
        <fullName evidence="3">Aspartyl-tRNA(Asn)/glutamyl-tRNA(Gln) amidotransferase subunit A</fullName>
    </submittedName>
</protein>
<evidence type="ECO:0000313" key="4">
    <source>
        <dbReference type="Proteomes" id="UP000295444"/>
    </source>
</evidence>
<organism evidence="3 4">
    <name type="scientific">Labedaea rhizosphaerae</name>
    <dbReference type="NCBI Taxonomy" id="598644"/>
    <lineage>
        <taxon>Bacteria</taxon>
        <taxon>Bacillati</taxon>
        <taxon>Actinomycetota</taxon>
        <taxon>Actinomycetes</taxon>
        <taxon>Pseudonocardiales</taxon>
        <taxon>Pseudonocardiaceae</taxon>
        <taxon>Labedaea</taxon>
    </lineage>
</organism>
<evidence type="ECO:0000259" key="2">
    <source>
        <dbReference type="Pfam" id="PF01425"/>
    </source>
</evidence>
<dbReference type="InterPro" id="IPR020556">
    <property type="entry name" value="Amidase_CS"/>
</dbReference>
<evidence type="ECO:0000256" key="1">
    <source>
        <dbReference type="ARBA" id="ARBA00009199"/>
    </source>
</evidence>
<dbReference type="NCBIfam" id="NF004815">
    <property type="entry name" value="PRK06169.1"/>
    <property type="match status" value="1"/>
</dbReference>
<dbReference type="EMBL" id="SNXZ01000006">
    <property type="protein sequence ID" value="TDP93940.1"/>
    <property type="molecule type" value="Genomic_DNA"/>
</dbReference>